<feature type="region of interest" description="Disordered" evidence="1">
    <location>
        <begin position="114"/>
        <end position="147"/>
    </location>
</feature>
<dbReference type="EMBL" id="KB743963">
    <property type="protein sequence ID" value="EOA96501.1"/>
    <property type="molecule type" value="Genomic_DNA"/>
</dbReference>
<gene>
    <name evidence="2" type="ORF">Anapl_10881</name>
</gene>
<organism evidence="2 3">
    <name type="scientific">Anas platyrhynchos</name>
    <name type="common">Mallard</name>
    <name type="synonym">Anas boschas</name>
    <dbReference type="NCBI Taxonomy" id="8839"/>
    <lineage>
        <taxon>Eukaryota</taxon>
        <taxon>Metazoa</taxon>
        <taxon>Chordata</taxon>
        <taxon>Craniata</taxon>
        <taxon>Vertebrata</taxon>
        <taxon>Euteleostomi</taxon>
        <taxon>Archelosauria</taxon>
        <taxon>Archosauria</taxon>
        <taxon>Dinosauria</taxon>
        <taxon>Saurischia</taxon>
        <taxon>Theropoda</taxon>
        <taxon>Coelurosauria</taxon>
        <taxon>Aves</taxon>
        <taxon>Neognathae</taxon>
        <taxon>Galloanserae</taxon>
        <taxon>Anseriformes</taxon>
        <taxon>Anatidae</taxon>
        <taxon>Anatinae</taxon>
        <taxon>Anas</taxon>
    </lineage>
</organism>
<protein>
    <submittedName>
        <fullName evidence="2">Uncharacterized protein</fullName>
    </submittedName>
</protein>
<keyword evidence="3" id="KW-1185">Reference proteome</keyword>
<evidence type="ECO:0000256" key="1">
    <source>
        <dbReference type="SAM" id="MobiDB-lite"/>
    </source>
</evidence>
<dbReference type="AlphaFoldDB" id="R0JHP9"/>
<name>R0JHP9_ANAPL</name>
<reference evidence="3" key="1">
    <citation type="journal article" date="2013" name="Nat. Genet.">
        <title>The duck genome and transcriptome provide insight into an avian influenza virus reservoir species.</title>
        <authorList>
            <person name="Huang Y."/>
            <person name="Li Y."/>
            <person name="Burt D.W."/>
            <person name="Chen H."/>
            <person name="Zhang Y."/>
            <person name="Qian W."/>
            <person name="Kim H."/>
            <person name="Gan S."/>
            <person name="Zhao Y."/>
            <person name="Li J."/>
            <person name="Yi K."/>
            <person name="Feng H."/>
            <person name="Zhu P."/>
            <person name="Li B."/>
            <person name="Liu Q."/>
            <person name="Fairley S."/>
            <person name="Magor K.E."/>
            <person name="Du Z."/>
            <person name="Hu X."/>
            <person name="Goodman L."/>
            <person name="Tafer H."/>
            <person name="Vignal A."/>
            <person name="Lee T."/>
            <person name="Kim K.W."/>
            <person name="Sheng Z."/>
            <person name="An Y."/>
            <person name="Searle S."/>
            <person name="Herrero J."/>
            <person name="Groenen M.A."/>
            <person name="Crooijmans R.P."/>
            <person name="Faraut T."/>
            <person name="Cai Q."/>
            <person name="Webster R.G."/>
            <person name="Aldridge J.R."/>
            <person name="Warren W.C."/>
            <person name="Bartschat S."/>
            <person name="Kehr S."/>
            <person name="Marz M."/>
            <person name="Stadler P.F."/>
            <person name="Smith J."/>
            <person name="Kraus R.H."/>
            <person name="Zhao Y."/>
            <person name="Ren L."/>
            <person name="Fei J."/>
            <person name="Morisson M."/>
            <person name="Kaiser P."/>
            <person name="Griffin D.K."/>
            <person name="Rao M."/>
            <person name="Pitel F."/>
            <person name="Wang J."/>
            <person name="Li N."/>
        </authorList>
    </citation>
    <scope>NUCLEOTIDE SEQUENCE [LARGE SCALE GENOMIC DNA]</scope>
</reference>
<evidence type="ECO:0000313" key="2">
    <source>
        <dbReference type="EMBL" id="EOA96501.1"/>
    </source>
</evidence>
<feature type="compositionally biased region" description="Polar residues" evidence="1">
    <location>
        <begin position="126"/>
        <end position="136"/>
    </location>
</feature>
<sequence length="147" mass="15339">MGKGGTQQAAAPRPAAAAGPIILGWSLITSKGQGEPCVLDMALEGPEHLCPGEPGSEGWRPDIAPFCKPALLPLAQPAQRQRLARIVVPKASKGTYSQQHTLMGIVPTSTSLAFQPHPLPVPPVQRSPSCPSSSGAPKSRVRLESEP</sequence>
<dbReference type="Proteomes" id="UP000296049">
    <property type="component" value="Unassembled WGS sequence"/>
</dbReference>
<proteinExistence type="predicted"/>
<evidence type="ECO:0000313" key="3">
    <source>
        <dbReference type="Proteomes" id="UP000296049"/>
    </source>
</evidence>
<accession>R0JHP9</accession>